<keyword evidence="2" id="KW-0805">Transcription regulation</keyword>
<dbReference type="EMBL" id="JBHSMZ010000004">
    <property type="protein sequence ID" value="MFC5548037.1"/>
    <property type="molecule type" value="Genomic_DNA"/>
</dbReference>
<evidence type="ECO:0000259" key="5">
    <source>
        <dbReference type="PROSITE" id="PS50931"/>
    </source>
</evidence>
<keyword evidence="7" id="KW-1185">Reference proteome</keyword>
<dbReference type="Gene3D" id="3.40.190.290">
    <property type="match status" value="1"/>
</dbReference>
<comment type="caution">
    <text evidence="6">The sequence shown here is derived from an EMBL/GenBank/DDBJ whole genome shotgun (WGS) entry which is preliminary data.</text>
</comment>
<dbReference type="InterPro" id="IPR036388">
    <property type="entry name" value="WH-like_DNA-bd_sf"/>
</dbReference>
<comment type="similarity">
    <text evidence="1">Belongs to the LysR transcriptional regulatory family.</text>
</comment>
<evidence type="ECO:0000256" key="2">
    <source>
        <dbReference type="ARBA" id="ARBA00023015"/>
    </source>
</evidence>
<dbReference type="Pfam" id="PF03466">
    <property type="entry name" value="LysR_substrate"/>
    <property type="match status" value="1"/>
</dbReference>
<feature type="domain" description="HTH lysR-type" evidence="5">
    <location>
        <begin position="4"/>
        <end position="61"/>
    </location>
</feature>
<keyword evidence="3" id="KW-0238">DNA-binding</keyword>
<dbReference type="PANTHER" id="PTHR30126">
    <property type="entry name" value="HTH-TYPE TRANSCRIPTIONAL REGULATOR"/>
    <property type="match status" value="1"/>
</dbReference>
<evidence type="ECO:0000256" key="1">
    <source>
        <dbReference type="ARBA" id="ARBA00009437"/>
    </source>
</evidence>
<organism evidence="6 7">
    <name type="scientific">Massilia aerilata</name>
    <dbReference type="NCBI Taxonomy" id="453817"/>
    <lineage>
        <taxon>Bacteria</taxon>
        <taxon>Pseudomonadati</taxon>
        <taxon>Pseudomonadota</taxon>
        <taxon>Betaproteobacteria</taxon>
        <taxon>Burkholderiales</taxon>
        <taxon>Oxalobacteraceae</taxon>
        <taxon>Telluria group</taxon>
        <taxon>Massilia</taxon>
    </lineage>
</organism>
<dbReference type="InterPro" id="IPR000847">
    <property type="entry name" value="LysR_HTH_N"/>
</dbReference>
<name>A0ABW0RTM2_9BURK</name>
<reference evidence="7" key="1">
    <citation type="journal article" date="2019" name="Int. J. Syst. Evol. Microbiol.">
        <title>The Global Catalogue of Microorganisms (GCM) 10K type strain sequencing project: providing services to taxonomists for standard genome sequencing and annotation.</title>
        <authorList>
            <consortium name="The Broad Institute Genomics Platform"/>
            <consortium name="The Broad Institute Genome Sequencing Center for Infectious Disease"/>
            <person name="Wu L."/>
            <person name="Ma J."/>
        </authorList>
    </citation>
    <scope>NUCLEOTIDE SEQUENCE [LARGE SCALE GENOMIC DNA]</scope>
    <source>
        <strain evidence="7">CGMCC 4.5798</strain>
    </source>
</reference>
<dbReference type="PROSITE" id="PS50931">
    <property type="entry name" value="HTH_LYSR"/>
    <property type="match status" value="1"/>
</dbReference>
<dbReference type="InterPro" id="IPR005119">
    <property type="entry name" value="LysR_subst-bd"/>
</dbReference>
<dbReference type="Proteomes" id="UP001596086">
    <property type="component" value="Unassembled WGS sequence"/>
</dbReference>
<dbReference type="InterPro" id="IPR036390">
    <property type="entry name" value="WH_DNA-bd_sf"/>
</dbReference>
<evidence type="ECO:0000256" key="3">
    <source>
        <dbReference type="ARBA" id="ARBA00023125"/>
    </source>
</evidence>
<gene>
    <name evidence="6" type="ORF">ACFPO9_05865</name>
</gene>
<evidence type="ECO:0000256" key="4">
    <source>
        <dbReference type="ARBA" id="ARBA00023163"/>
    </source>
</evidence>
<sequence length="305" mass="33192">MRTIDLEALLIFRTVVSEGGVNRAAEKLHRVPSNVTTRIRQLEEYLGVRLFRRDGRSLSLTAEGKTLLNYATRLLRLADEAVDELRTGRPQGVFRLGSLESTAGSRLAPILSRYHDAHPGVVVELVTGTTGALLNRVRNFEIEAAFVSEPFTAPGLNALPVFREELVLITPRNAGPVRTAKDLGRLTMIAFAHGCSYRRRLDDWLGSEDVVAERVLEFGSYQGMIACVAAGTGFAVVPQSVLGALHAADKVRQHKLPGRIAANCTHLVWRGEASLALESLITILRDGDGKEAAFVQAAHPAVAEL</sequence>
<protein>
    <submittedName>
        <fullName evidence="6">LysR family transcriptional regulator</fullName>
    </submittedName>
</protein>
<accession>A0ABW0RTM2</accession>
<dbReference type="CDD" id="cd08442">
    <property type="entry name" value="PBP2_YofA_SoxR_like"/>
    <property type="match status" value="1"/>
</dbReference>
<dbReference type="Pfam" id="PF00126">
    <property type="entry name" value="HTH_1"/>
    <property type="match status" value="1"/>
</dbReference>
<dbReference type="RefSeq" id="WP_379768376.1">
    <property type="nucleotide sequence ID" value="NZ_JBHSMZ010000004.1"/>
</dbReference>
<keyword evidence="4" id="KW-0804">Transcription</keyword>
<evidence type="ECO:0000313" key="7">
    <source>
        <dbReference type="Proteomes" id="UP001596086"/>
    </source>
</evidence>
<proteinExistence type="inferred from homology"/>
<evidence type="ECO:0000313" key="6">
    <source>
        <dbReference type="EMBL" id="MFC5548037.1"/>
    </source>
</evidence>
<dbReference type="Gene3D" id="1.10.10.10">
    <property type="entry name" value="Winged helix-like DNA-binding domain superfamily/Winged helix DNA-binding domain"/>
    <property type="match status" value="1"/>
</dbReference>
<dbReference type="PANTHER" id="PTHR30126:SF40">
    <property type="entry name" value="HTH-TYPE TRANSCRIPTIONAL REGULATOR GLTR"/>
    <property type="match status" value="1"/>
</dbReference>
<dbReference type="SUPFAM" id="SSF53850">
    <property type="entry name" value="Periplasmic binding protein-like II"/>
    <property type="match status" value="1"/>
</dbReference>
<dbReference type="SUPFAM" id="SSF46785">
    <property type="entry name" value="Winged helix' DNA-binding domain"/>
    <property type="match status" value="1"/>
</dbReference>